<comment type="subcellular location">
    <subcellularLocation>
        <location evidence="1">Cell envelope</location>
    </subcellularLocation>
</comment>
<dbReference type="InterPro" id="IPR017853">
    <property type="entry name" value="GH"/>
</dbReference>
<dbReference type="InterPro" id="IPR048644">
    <property type="entry name" value="Isoamylase_C"/>
</dbReference>
<keyword evidence="3" id="KW-0732">Signal</keyword>
<dbReference type="SMART" id="SM00635">
    <property type="entry name" value="BID_2"/>
    <property type="match status" value="1"/>
</dbReference>
<dbReference type="InterPro" id="IPR006047">
    <property type="entry name" value="GH13_cat_dom"/>
</dbReference>
<sequence length="1158" mass="127742">MKKILPLALLFFAFIGFSCKSPSAPAPTPSVEQFKVTYYYEDRSPYQYYNKGEKLKFIETPVIEGHEFKGWFFDEGLTDHVDEGIEVTENLFLYGRFDKIISSYSVKFLNDDGNPVENGDFADKTPGSEIKIPASPVSVTNSDWKFKGWCTDKDGNSAYLNGDTYQVSKTDDLDRNGEIIFYALYKNPDEDEIEVESVSIQSGDFVLKLNETQKLEVGFVPTNADNKNVTWSVEGDAVSVSPDGLVTALKEGEAVIRVTSSNGKTDFVTVTVGNPLEKISVQSENSSLIAFVDTQVNLIVKKVFADGTSENITLPDSGLVLSVDPEAGATLNGFAFSASEPGAYKITATYGGLTGEYTITVVEKPEGVLGSTYPASGAFSPVDSNGTESGFGWDDLEFEPGGRIDSEGNLEVAVYSKNATKVLLEIYSTAYGEDAVYDYWMEKGSDNFWRAELDDVPAGTLYAFRVWGANWTFDESWERGNSSAGFVSDYDSQGSRFNPNKVLFDPYAREISHDKSDPAALGTYDNGMYGTGAEIYEGTERRNFDTGKYAPKSVVVVDNTYFGVKPQIPQQDAIIYETHVRGLTKHSSSANLSSILNGIEGFENVMDIPLEYQGTYKGAGMMAPYLKALGINTVELLPVHESDNDANPDDAPGGNYWAYMTYGYFAPDRRYSYDKSYGGPTKEFKEMVKAFHDEGIEVYLDVVFNHSGEGGPWYGDKDNYNTAELTFMRGFDCSEYYCLTPSKVGDHWQSTGCGNNLRCDNQVVQDLILDSLTYWIDEMGVDGYRFDLAPVIGRELNPSSGNWDYNSNAQILSEIAALGESKNAEMIAEAWDIGAYGVGTFPAGWGEWNGRFRDSIRGYVNTGSRTTGDKGDVLSYINGDFNNFNDQGGPHKTVNFVVAHDGFTLADLCSYQGAGNAMNGTLTWPFGPSDGGNGDQNTLGFGHDPAMKRQAARNYIALQMISRGVPMIVYGDEFSRTQNGNNNPYNIDSVATWNNYNMINTTSPHLVETGGGGAYHNNFGTFKNTGNVNGNFMFMKYMLNLRASEPALRQTDYSVVYDFKKENGVSTLTDGDRCVWIKINGSKVPGGSDYLVFSNMWQEQVSFTVPEAASGKKWVRIADTASWAEPNYNCWNPLTQNAYSGKYGVNAWSVVIFKQVDE</sequence>
<dbReference type="Pfam" id="PF00128">
    <property type="entry name" value="Alpha-amylase"/>
    <property type="match status" value="1"/>
</dbReference>
<feature type="chain" id="PRO_5038780110" evidence="3">
    <location>
        <begin position="19"/>
        <end position="1158"/>
    </location>
</feature>
<dbReference type="Pfam" id="PF09479">
    <property type="entry name" value="Flg_new"/>
    <property type="match status" value="2"/>
</dbReference>
<dbReference type="SUPFAM" id="SSF51445">
    <property type="entry name" value="(Trans)glycosidases"/>
    <property type="match status" value="1"/>
</dbReference>
<evidence type="ECO:0000256" key="3">
    <source>
        <dbReference type="SAM" id="SignalP"/>
    </source>
</evidence>
<dbReference type="InterPro" id="IPR014756">
    <property type="entry name" value="Ig_E-set"/>
</dbReference>
<dbReference type="EMBL" id="JADIMM010000013">
    <property type="protein sequence ID" value="MBO8456698.1"/>
    <property type="molecule type" value="Genomic_DNA"/>
</dbReference>
<dbReference type="PROSITE" id="PS51257">
    <property type="entry name" value="PROKAR_LIPOPROTEIN"/>
    <property type="match status" value="1"/>
</dbReference>
<evidence type="ECO:0000259" key="4">
    <source>
        <dbReference type="SMART" id="SM00635"/>
    </source>
</evidence>
<dbReference type="InterPro" id="IPR013783">
    <property type="entry name" value="Ig-like_fold"/>
</dbReference>
<dbReference type="InterPro" id="IPR013378">
    <property type="entry name" value="InlB-like_B-rpt"/>
</dbReference>
<feature type="signal peptide" evidence="3">
    <location>
        <begin position="1"/>
        <end position="18"/>
    </location>
</feature>
<dbReference type="InterPro" id="IPR044505">
    <property type="entry name" value="GlgX_Isoamylase_N_E_set"/>
</dbReference>
<organism evidence="6 7">
    <name type="scientific">Candidatus Gallitreponema excrementavium</name>
    <dbReference type="NCBI Taxonomy" id="2840840"/>
    <lineage>
        <taxon>Bacteria</taxon>
        <taxon>Pseudomonadati</taxon>
        <taxon>Spirochaetota</taxon>
        <taxon>Spirochaetia</taxon>
        <taxon>Spirochaetales</taxon>
        <taxon>Candidatus Gallitreponema</taxon>
    </lineage>
</organism>
<dbReference type="GO" id="GO:0005975">
    <property type="term" value="P:carbohydrate metabolic process"/>
    <property type="evidence" value="ECO:0007669"/>
    <property type="project" value="InterPro"/>
</dbReference>
<reference evidence="6" key="1">
    <citation type="submission" date="2020-10" db="EMBL/GenBank/DDBJ databases">
        <authorList>
            <person name="Gilroy R."/>
        </authorList>
    </citation>
    <scope>NUCLEOTIDE SEQUENCE</scope>
    <source>
        <strain evidence="6">10532</strain>
    </source>
</reference>
<proteinExistence type="inferred from homology"/>
<dbReference type="GO" id="GO:0030313">
    <property type="term" value="C:cell envelope"/>
    <property type="evidence" value="ECO:0007669"/>
    <property type="project" value="UniProtKB-SubCell"/>
</dbReference>
<dbReference type="Proteomes" id="UP000823638">
    <property type="component" value="Unassembled WGS sequence"/>
</dbReference>
<evidence type="ECO:0000313" key="6">
    <source>
        <dbReference type="EMBL" id="MBO8456698.1"/>
    </source>
</evidence>
<feature type="domain" description="BIG2" evidence="4">
    <location>
        <begin position="194"/>
        <end position="270"/>
    </location>
</feature>
<comment type="caution">
    <text evidence="6">The sequence shown here is derived from an EMBL/GenBank/DDBJ whole genome shotgun (WGS) entry which is preliminary data.</text>
</comment>
<dbReference type="SMART" id="SM00642">
    <property type="entry name" value="Aamy"/>
    <property type="match status" value="1"/>
</dbReference>
<gene>
    <name evidence="6" type="ORF">IAA81_00530</name>
</gene>
<dbReference type="Pfam" id="PF21331">
    <property type="entry name" value="Isoamylase_C"/>
    <property type="match status" value="1"/>
</dbReference>
<protein>
    <submittedName>
        <fullName evidence="6">Ig-like domain-containing protein</fullName>
    </submittedName>
</protein>
<evidence type="ECO:0000256" key="2">
    <source>
        <dbReference type="ARBA" id="ARBA00008061"/>
    </source>
</evidence>
<evidence type="ECO:0000259" key="5">
    <source>
        <dbReference type="SMART" id="SM00642"/>
    </source>
</evidence>
<dbReference type="Gene3D" id="2.60.40.4270">
    <property type="entry name" value="Listeria-Bacteroides repeat domain"/>
    <property type="match status" value="2"/>
</dbReference>
<feature type="domain" description="Glycosyl hydrolase family 13 catalytic" evidence="5">
    <location>
        <begin position="599"/>
        <end position="1042"/>
    </location>
</feature>
<dbReference type="Pfam" id="PF02368">
    <property type="entry name" value="Big_2"/>
    <property type="match status" value="1"/>
</dbReference>
<dbReference type="AlphaFoldDB" id="A0A9D9HMZ1"/>
<dbReference type="InterPro" id="IPR008964">
    <property type="entry name" value="Invasin/intimin_cell_adhesion"/>
</dbReference>
<evidence type="ECO:0000313" key="7">
    <source>
        <dbReference type="Proteomes" id="UP000823638"/>
    </source>
</evidence>
<comment type="similarity">
    <text evidence="2">Belongs to the glycosyl hydrolase 13 family.</text>
</comment>
<name>A0A9D9HMZ1_9SPIR</name>
<dbReference type="Gene3D" id="2.60.40.1080">
    <property type="match status" value="2"/>
</dbReference>
<dbReference type="Gene3D" id="2.60.40.10">
    <property type="entry name" value="Immunoglobulins"/>
    <property type="match status" value="1"/>
</dbReference>
<dbReference type="InterPro" id="IPR042229">
    <property type="entry name" value="Listeria/Bacterioides_rpt_sf"/>
</dbReference>
<dbReference type="SUPFAM" id="SSF51011">
    <property type="entry name" value="Glycosyl hydrolase domain"/>
    <property type="match status" value="1"/>
</dbReference>
<accession>A0A9D9HMZ1</accession>
<dbReference type="InterPro" id="IPR013780">
    <property type="entry name" value="Glyco_hydro_b"/>
</dbReference>
<dbReference type="PANTHER" id="PTHR43002">
    <property type="entry name" value="GLYCOGEN DEBRANCHING ENZYME"/>
    <property type="match status" value="1"/>
</dbReference>
<dbReference type="InterPro" id="IPR003343">
    <property type="entry name" value="Big_2"/>
</dbReference>
<reference evidence="6" key="2">
    <citation type="journal article" date="2021" name="PeerJ">
        <title>Extensive microbial diversity within the chicken gut microbiome revealed by metagenomics and culture.</title>
        <authorList>
            <person name="Gilroy R."/>
            <person name="Ravi A."/>
            <person name="Getino M."/>
            <person name="Pursley I."/>
            <person name="Horton D.L."/>
            <person name="Alikhan N.F."/>
            <person name="Baker D."/>
            <person name="Gharbi K."/>
            <person name="Hall N."/>
            <person name="Watson M."/>
            <person name="Adriaenssens E.M."/>
            <person name="Foster-Nyarko E."/>
            <person name="Jarju S."/>
            <person name="Secka A."/>
            <person name="Antonio M."/>
            <person name="Oren A."/>
            <person name="Chaudhuri R.R."/>
            <person name="La Ragione R."/>
            <person name="Hildebrand F."/>
            <person name="Pallen M.J."/>
        </authorList>
    </citation>
    <scope>NUCLEOTIDE SEQUENCE</scope>
    <source>
        <strain evidence="6">10532</strain>
    </source>
</reference>
<dbReference type="SUPFAM" id="SSF81296">
    <property type="entry name" value="E set domains"/>
    <property type="match status" value="1"/>
</dbReference>
<dbReference type="Gene3D" id="2.60.40.1180">
    <property type="entry name" value="Golgi alpha-mannosidase II"/>
    <property type="match status" value="1"/>
</dbReference>
<evidence type="ECO:0000256" key="1">
    <source>
        <dbReference type="ARBA" id="ARBA00004196"/>
    </source>
</evidence>
<dbReference type="CDD" id="cd02856">
    <property type="entry name" value="E_set_GDE_Isoamylase_N"/>
    <property type="match status" value="1"/>
</dbReference>
<dbReference type="Gene3D" id="3.20.20.80">
    <property type="entry name" value="Glycosidases"/>
    <property type="match status" value="1"/>
</dbReference>
<dbReference type="SUPFAM" id="SSF49373">
    <property type="entry name" value="Invasin/intimin cell-adhesion fragments"/>
    <property type="match status" value="1"/>
</dbReference>